<evidence type="ECO:0000256" key="1">
    <source>
        <dbReference type="SAM" id="SignalP"/>
    </source>
</evidence>
<keyword evidence="3" id="KW-1185">Reference proteome</keyword>
<sequence>MKKTVSVTAALALALSLTAAASADPIQGQVTPVSATYDAEATTTDTQVIEGTSTTTTPNMEEPIIKADEVVMNPTEIIQLMKRTYFYDMPNGKIMGALSPQKVDTTGMERQMIWGGEWVEIYTWLGKAWIKVDM</sequence>
<evidence type="ECO:0000313" key="2">
    <source>
        <dbReference type="EMBL" id="NMO97274.1"/>
    </source>
</evidence>
<dbReference type="EMBL" id="JABBPN010000016">
    <property type="protein sequence ID" value="NMO97274.1"/>
    <property type="molecule type" value="Genomic_DNA"/>
</dbReference>
<accession>A0A848MCV9</accession>
<evidence type="ECO:0008006" key="4">
    <source>
        <dbReference type="Google" id="ProtNLM"/>
    </source>
</evidence>
<comment type="caution">
    <text evidence="2">The sequence shown here is derived from an EMBL/GenBank/DDBJ whole genome shotgun (WGS) entry which is preliminary data.</text>
</comment>
<name>A0A848MCV9_PAELE</name>
<organism evidence="2 3">
    <name type="scientific">Paenibacillus lemnae</name>
    <dbReference type="NCBI Taxonomy" id="1330551"/>
    <lineage>
        <taxon>Bacteria</taxon>
        <taxon>Bacillati</taxon>
        <taxon>Bacillota</taxon>
        <taxon>Bacilli</taxon>
        <taxon>Bacillales</taxon>
        <taxon>Paenibacillaceae</taxon>
        <taxon>Paenibacillus</taxon>
    </lineage>
</organism>
<keyword evidence="1" id="KW-0732">Signal</keyword>
<proteinExistence type="predicted"/>
<evidence type="ECO:0000313" key="3">
    <source>
        <dbReference type="Proteomes" id="UP000565468"/>
    </source>
</evidence>
<gene>
    <name evidence="2" type="ORF">HII30_16030</name>
</gene>
<reference evidence="2 3" key="1">
    <citation type="submission" date="2020-04" db="EMBL/GenBank/DDBJ databases">
        <title>Paenibacillus algicola sp. nov., a novel marine bacterium producing alginate lyase.</title>
        <authorList>
            <person name="Huang H."/>
        </authorList>
    </citation>
    <scope>NUCLEOTIDE SEQUENCE [LARGE SCALE GENOMIC DNA]</scope>
    <source>
        <strain evidence="2 3">L7-75</strain>
    </source>
</reference>
<dbReference type="RefSeq" id="WP_169506056.1">
    <property type="nucleotide sequence ID" value="NZ_JABBPN010000016.1"/>
</dbReference>
<protein>
    <recommendedName>
        <fullName evidence="4">SH3 domain-containing protein</fullName>
    </recommendedName>
</protein>
<feature type="chain" id="PRO_5032449681" description="SH3 domain-containing protein" evidence="1">
    <location>
        <begin position="24"/>
        <end position="134"/>
    </location>
</feature>
<dbReference type="AlphaFoldDB" id="A0A848MCV9"/>
<dbReference type="Proteomes" id="UP000565468">
    <property type="component" value="Unassembled WGS sequence"/>
</dbReference>
<feature type="signal peptide" evidence="1">
    <location>
        <begin position="1"/>
        <end position="23"/>
    </location>
</feature>